<dbReference type="AlphaFoldDB" id="A0AAV5M988"/>
<comment type="caution">
    <text evidence="1">The sequence shown here is derived from an EMBL/GenBank/DDBJ whole genome shotgun (WGS) entry which is preliminary data.</text>
</comment>
<evidence type="ECO:0000313" key="2">
    <source>
        <dbReference type="Proteomes" id="UP001054252"/>
    </source>
</evidence>
<name>A0AAV5M988_9ROSI</name>
<organism evidence="1 2">
    <name type="scientific">Rubroshorea leprosula</name>
    <dbReference type="NCBI Taxonomy" id="152421"/>
    <lineage>
        <taxon>Eukaryota</taxon>
        <taxon>Viridiplantae</taxon>
        <taxon>Streptophyta</taxon>
        <taxon>Embryophyta</taxon>
        <taxon>Tracheophyta</taxon>
        <taxon>Spermatophyta</taxon>
        <taxon>Magnoliopsida</taxon>
        <taxon>eudicotyledons</taxon>
        <taxon>Gunneridae</taxon>
        <taxon>Pentapetalae</taxon>
        <taxon>rosids</taxon>
        <taxon>malvids</taxon>
        <taxon>Malvales</taxon>
        <taxon>Dipterocarpaceae</taxon>
        <taxon>Rubroshorea</taxon>
    </lineage>
</organism>
<proteinExistence type="predicted"/>
<protein>
    <submittedName>
        <fullName evidence="1">Uncharacterized protein</fullName>
    </submittedName>
</protein>
<dbReference type="EMBL" id="BPVZ01000194">
    <property type="protein sequence ID" value="GKV45453.1"/>
    <property type="molecule type" value="Genomic_DNA"/>
</dbReference>
<reference evidence="1 2" key="1">
    <citation type="journal article" date="2021" name="Commun. Biol.">
        <title>The genome of Shorea leprosula (Dipterocarpaceae) highlights the ecological relevance of drought in aseasonal tropical rainforests.</title>
        <authorList>
            <person name="Ng K.K.S."/>
            <person name="Kobayashi M.J."/>
            <person name="Fawcett J.A."/>
            <person name="Hatakeyama M."/>
            <person name="Paape T."/>
            <person name="Ng C.H."/>
            <person name="Ang C.C."/>
            <person name="Tnah L.H."/>
            <person name="Lee C.T."/>
            <person name="Nishiyama T."/>
            <person name="Sese J."/>
            <person name="O'Brien M.J."/>
            <person name="Copetti D."/>
            <person name="Mohd Noor M.I."/>
            <person name="Ong R.C."/>
            <person name="Putra M."/>
            <person name="Sireger I.Z."/>
            <person name="Indrioko S."/>
            <person name="Kosugi Y."/>
            <person name="Izuno A."/>
            <person name="Isagi Y."/>
            <person name="Lee S.L."/>
            <person name="Shimizu K.K."/>
        </authorList>
    </citation>
    <scope>NUCLEOTIDE SEQUENCE [LARGE SCALE GENOMIC DNA]</scope>
    <source>
        <strain evidence="1">214</strain>
    </source>
</reference>
<evidence type="ECO:0000313" key="1">
    <source>
        <dbReference type="EMBL" id="GKV45453.1"/>
    </source>
</evidence>
<accession>A0AAV5M988</accession>
<dbReference type="Proteomes" id="UP001054252">
    <property type="component" value="Unassembled WGS sequence"/>
</dbReference>
<gene>
    <name evidence="1" type="ORF">SLEP1_g52529</name>
</gene>
<keyword evidence="2" id="KW-1185">Reference proteome</keyword>
<sequence>MEIASLEIRNFKEESSCKQITNNLLSRIDATTGKERELCLYDSGASSSKEKVKKYLVKHSRSSKGCSSNSRNGKVYLPENEVNRLVERLKVLEEETEIIKEAFFETMEERRRLMSEVYQQFQTLRLCLHHKNAVGRKKAGLSQVLMENYSPRVLTRVCRINFNHLLPLSA</sequence>